<protein>
    <submittedName>
        <fullName evidence="1">Uncharacterized protein</fullName>
    </submittedName>
</protein>
<dbReference type="Proteomes" id="UP000796880">
    <property type="component" value="Unassembled WGS sequence"/>
</dbReference>
<dbReference type="OrthoDB" id="686403at2759"/>
<evidence type="ECO:0000313" key="1">
    <source>
        <dbReference type="EMBL" id="KAF3452165.1"/>
    </source>
</evidence>
<accession>A0A8K0MNS2</accession>
<organism evidence="1 2">
    <name type="scientific">Rhamnella rubrinervis</name>
    <dbReference type="NCBI Taxonomy" id="2594499"/>
    <lineage>
        <taxon>Eukaryota</taxon>
        <taxon>Viridiplantae</taxon>
        <taxon>Streptophyta</taxon>
        <taxon>Embryophyta</taxon>
        <taxon>Tracheophyta</taxon>
        <taxon>Spermatophyta</taxon>
        <taxon>Magnoliopsida</taxon>
        <taxon>eudicotyledons</taxon>
        <taxon>Gunneridae</taxon>
        <taxon>Pentapetalae</taxon>
        <taxon>rosids</taxon>
        <taxon>fabids</taxon>
        <taxon>Rosales</taxon>
        <taxon>Rhamnaceae</taxon>
        <taxon>rhamnoid group</taxon>
        <taxon>Rhamneae</taxon>
        <taxon>Rhamnella</taxon>
    </lineage>
</organism>
<dbReference type="EMBL" id="VOIH02000003">
    <property type="protein sequence ID" value="KAF3452165.1"/>
    <property type="molecule type" value="Genomic_DNA"/>
</dbReference>
<comment type="caution">
    <text evidence="1">The sequence shown here is derived from an EMBL/GenBank/DDBJ whole genome shotgun (WGS) entry which is preliminary data.</text>
</comment>
<reference evidence="1" key="1">
    <citation type="submission" date="2020-03" db="EMBL/GenBank/DDBJ databases">
        <title>A high-quality chromosome-level genome assembly of a woody plant with both climbing and erect habits, Rhamnella rubrinervis.</title>
        <authorList>
            <person name="Lu Z."/>
            <person name="Yang Y."/>
            <person name="Zhu X."/>
            <person name="Sun Y."/>
        </authorList>
    </citation>
    <scope>NUCLEOTIDE SEQUENCE</scope>
    <source>
        <strain evidence="1">BYM</strain>
        <tissue evidence="1">Leaf</tissue>
    </source>
</reference>
<keyword evidence="2" id="KW-1185">Reference proteome</keyword>
<proteinExistence type="predicted"/>
<gene>
    <name evidence="1" type="ORF">FNV43_RR08263</name>
</gene>
<name>A0A8K0MNS2_9ROSA</name>
<sequence length="73" mass="8268">MQKSEAVHRLWELADSEEAIIYLSDCLFVYLSGEERMEDTLNRASTQYLVESKAPAQAVPSKKEMSGLRSRSS</sequence>
<dbReference type="AlphaFoldDB" id="A0A8K0MNS2"/>
<evidence type="ECO:0000313" key="2">
    <source>
        <dbReference type="Proteomes" id="UP000796880"/>
    </source>
</evidence>